<dbReference type="Gene3D" id="1.10.10.10">
    <property type="entry name" value="Winged helix-like DNA-binding domain superfamily/Winged helix DNA-binding domain"/>
    <property type="match status" value="1"/>
</dbReference>
<dbReference type="InterPro" id="IPR014757">
    <property type="entry name" value="Tscrpt_reg_IclR_C"/>
</dbReference>
<sequence length="259" mass="28664">MKWSNMPGNESGRSLKTLENALEIIDIIQERDALTIGEITDEVGFARSTVHGYVKTLENEDYLTKQNGSYKLGMAFLDKGGDVRIRDQQFRTTIPKIEEIAEETGERAQFIVEEHGVGTYIHTAIGNNAVRADSRIGKRINLHASSAGKSILAHLPRSRVIEIIDQHGLPALTENTVTDREALFDELQKIRDRGYAVSDEESIGGLRAVGAPVLSNDTVIGGVSISGPAHRIKGERFRSELPNFLLGVTNELQLRLEYQ</sequence>
<dbReference type="GO" id="GO:0003700">
    <property type="term" value="F:DNA-binding transcription factor activity"/>
    <property type="evidence" value="ECO:0007669"/>
    <property type="project" value="TreeGrafter"/>
</dbReference>
<name>M0GZE9_HALGM</name>
<dbReference type="Pfam" id="PF01614">
    <property type="entry name" value="IclR_C"/>
    <property type="match status" value="1"/>
</dbReference>
<accession>M0GZE9</accession>
<keyword evidence="2" id="KW-0238">DNA-binding</keyword>
<keyword evidence="1" id="KW-0805">Transcription regulation</keyword>
<gene>
    <name evidence="6" type="ORF">C454_18144</name>
</gene>
<dbReference type="Proteomes" id="UP000011571">
    <property type="component" value="Unassembled WGS sequence"/>
</dbReference>
<feature type="domain" description="HTH iclR-type" evidence="4">
    <location>
        <begin position="15"/>
        <end position="74"/>
    </location>
</feature>
<dbReference type="SUPFAM" id="SSF46785">
    <property type="entry name" value="Winged helix' DNA-binding domain"/>
    <property type="match status" value="1"/>
</dbReference>
<evidence type="ECO:0000313" key="6">
    <source>
        <dbReference type="EMBL" id="ELZ76244.1"/>
    </source>
</evidence>
<dbReference type="Pfam" id="PF09339">
    <property type="entry name" value="HTH_IclR"/>
    <property type="match status" value="1"/>
</dbReference>
<dbReference type="SMART" id="SM00346">
    <property type="entry name" value="HTH_ICLR"/>
    <property type="match status" value="1"/>
</dbReference>
<evidence type="ECO:0000259" key="5">
    <source>
        <dbReference type="PROSITE" id="PS51078"/>
    </source>
</evidence>
<dbReference type="SUPFAM" id="SSF55781">
    <property type="entry name" value="GAF domain-like"/>
    <property type="match status" value="1"/>
</dbReference>
<dbReference type="PROSITE" id="PS51078">
    <property type="entry name" value="ICLR_ED"/>
    <property type="match status" value="1"/>
</dbReference>
<evidence type="ECO:0000313" key="7">
    <source>
        <dbReference type="Proteomes" id="UP000011571"/>
    </source>
</evidence>
<organism evidence="6 7">
    <name type="scientific">Haloferax gibbonsii (strain ATCC 33959 / DSM 4427 / JCM 8863 / NBRC 102184 / NCIMB 2188 / Ma 2.38)</name>
    <dbReference type="NCBI Taxonomy" id="1227459"/>
    <lineage>
        <taxon>Archaea</taxon>
        <taxon>Methanobacteriati</taxon>
        <taxon>Methanobacteriota</taxon>
        <taxon>Stenosarchaea group</taxon>
        <taxon>Halobacteria</taxon>
        <taxon>Halobacteriales</taxon>
        <taxon>Haloferacaceae</taxon>
        <taxon>Haloferax</taxon>
    </lineage>
</organism>
<protein>
    <submittedName>
        <fullName evidence="6">IclR family transcriptional regulator</fullName>
    </submittedName>
</protein>
<dbReference type="PATRIC" id="fig|1227459.3.peg.3587"/>
<evidence type="ECO:0000256" key="2">
    <source>
        <dbReference type="ARBA" id="ARBA00023125"/>
    </source>
</evidence>
<reference evidence="6 7" key="1">
    <citation type="journal article" date="2014" name="PLoS Genet.">
        <title>Phylogenetically driven sequencing of extremely halophilic archaea reveals strategies for static and dynamic osmo-response.</title>
        <authorList>
            <person name="Becker E.A."/>
            <person name="Seitzer P.M."/>
            <person name="Tritt A."/>
            <person name="Larsen D."/>
            <person name="Krusor M."/>
            <person name="Yao A.I."/>
            <person name="Wu D."/>
            <person name="Madern D."/>
            <person name="Eisen J.A."/>
            <person name="Darling A.E."/>
            <person name="Facciotti M.T."/>
        </authorList>
    </citation>
    <scope>NUCLEOTIDE SEQUENCE [LARGE SCALE GENOMIC DNA]</scope>
    <source>
        <strain evidence="7">ATCC 33959 / DSM 4427 / JCM 8863 / NBRC 102184 / NCIMB 2188 / Ma 2.38</strain>
    </source>
</reference>
<keyword evidence="3" id="KW-0804">Transcription</keyword>
<evidence type="ECO:0000256" key="3">
    <source>
        <dbReference type="ARBA" id="ARBA00023163"/>
    </source>
</evidence>
<dbReference type="GO" id="GO:0045892">
    <property type="term" value="P:negative regulation of DNA-templated transcription"/>
    <property type="evidence" value="ECO:0007669"/>
    <property type="project" value="TreeGrafter"/>
</dbReference>
<dbReference type="PANTHER" id="PTHR30136:SF35">
    <property type="entry name" value="HTH-TYPE TRANSCRIPTIONAL REGULATOR RV1719"/>
    <property type="match status" value="1"/>
</dbReference>
<keyword evidence="7" id="KW-1185">Reference proteome</keyword>
<dbReference type="Gene3D" id="3.30.450.40">
    <property type="match status" value="1"/>
</dbReference>
<evidence type="ECO:0000256" key="1">
    <source>
        <dbReference type="ARBA" id="ARBA00023015"/>
    </source>
</evidence>
<dbReference type="EMBL" id="AOLJ01000027">
    <property type="protein sequence ID" value="ELZ76244.1"/>
    <property type="molecule type" value="Genomic_DNA"/>
</dbReference>
<proteinExistence type="predicted"/>
<dbReference type="InterPro" id="IPR029016">
    <property type="entry name" value="GAF-like_dom_sf"/>
</dbReference>
<dbReference type="InterPro" id="IPR036390">
    <property type="entry name" value="WH_DNA-bd_sf"/>
</dbReference>
<evidence type="ECO:0000259" key="4">
    <source>
        <dbReference type="PROSITE" id="PS51077"/>
    </source>
</evidence>
<comment type="caution">
    <text evidence="6">The sequence shown here is derived from an EMBL/GenBank/DDBJ whole genome shotgun (WGS) entry which is preliminary data.</text>
</comment>
<dbReference type="InterPro" id="IPR005471">
    <property type="entry name" value="Tscrpt_reg_IclR_N"/>
</dbReference>
<dbReference type="PROSITE" id="PS51077">
    <property type="entry name" value="HTH_ICLR"/>
    <property type="match status" value="1"/>
</dbReference>
<dbReference type="GO" id="GO:0003677">
    <property type="term" value="F:DNA binding"/>
    <property type="evidence" value="ECO:0007669"/>
    <property type="project" value="UniProtKB-KW"/>
</dbReference>
<dbReference type="PANTHER" id="PTHR30136">
    <property type="entry name" value="HELIX-TURN-HELIX TRANSCRIPTIONAL REGULATOR, ICLR FAMILY"/>
    <property type="match status" value="1"/>
</dbReference>
<dbReference type="InterPro" id="IPR050707">
    <property type="entry name" value="HTH_MetabolicPath_Reg"/>
</dbReference>
<dbReference type="InterPro" id="IPR036388">
    <property type="entry name" value="WH-like_DNA-bd_sf"/>
</dbReference>
<feature type="domain" description="IclR-ED" evidence="5">
    <location>
        <begin position="68"/>
        <end position="258"/>
    </location>
</feature>
<dbReference type="AlphaFoldDB" id="M0GZE9"/>